<dbReference type="EMBL" id="AP019377">
    <property type="protein sequence ID" value="BBH95710.1"/>
    <property type="molecule type" value="Genomic_DNA"/>
</dbReference>
<protein>
    <submittedName>
        <fullName evidence="1">Uncharacterized protein</fullName>
    </submittedName>
</protein>
<organism evidence="1">
    <name type="scientific">Thermogemmatispora argillosa</name>
    <dbReference type="NCBI Taxonomy" id="2045280"/>
    <lineage>
        <taxon>Bacteria</taxon>
        <taxon>Bacillati</taxon>
        <taxon>Chloroflexota</taxon>
        <taxon>Ktedonobacteria</taxon>
        <taxon>Thermogemmatisporales</taxon>
        <taxon>Thermogemmatisporaceae</taxon>
        <taxon>Thermogemmatispora</taxon>
    </lineage>
</organism>
<proteinExistence type="predicted"/>
<dbReference type="AlphaFoldDB" id="A0A455T8E0"/>
<sequence>MAERTLEALLHVRYAGRSEELPLSKLGLSWQASDAEIKQAVARHLDVACNQLASYVVVRTSQAIIVRPEALYG</sequence>
<name>A0A455T8E0_9CHLR</name>
<accession>A0A455T8E0</accession>
<evidence type="ECO:0000313" key="1">
    <source>
        <dbReference type="EMBL" id="BBH95710.1"/>
    </source>
</evidence>
<gene>
    <name evidence="1" type="ORF">KTA_39090</name>
</gene>
<reference evidence="1" key="1">
    <citation type="submission" date="2018-12" db="EMBL/GenBank/DDBJ databases">
        <title>Novel natural products biosynthetic potential of the class Ktedonobacteria.</title>
        <authorList>
            <person name="Zheng Y."/>
            <person name="Saitou A."/>
            <person name="Wang C.M."/>
            <person name="Toyoda A."/>
            <person name="Minakuchi Y."/>
            <person name="Sekiguchi Y."/>
            <person name="Ueda K."/>
            <person name="Takano H."/>
            <person name="Sakai Y."/>
            <person name="Yokota A."/>
            <person name="Yabe S."/>
        </authorList>
    </citation>
    <scope>NUCLEOTIDE SEQUENCE</scope>
    <source>
        <strain evidence="1">A3-2</strain>
    </source>
</reference>